<comment type="caution">
    <text evidence="2">The sequence shown here is derived from an EMBL/GenBank/DDBJ whole genome shotgun (WGS) entry which is preliminary data.</text>
</comment>
<dbReference type="SUPFAM" id="SSF56112">
    <property type="entry name" value="Protein kinase-like (PK-like)"/>
    <property type="match status" value="1"/>
</dbReference>
<dbReference type="Proteomes" id="UP001295740">
    <property type="component" value="Unassembled WGS sequence"/>
</dbReference>
<dbReference type="EMBL" id="CAUWAG010000007">
    <property type="protein sequence ID" value="CAJ2504852.1"/>
    <property type="molecule type" value="Genomic_DNA"/>
</dbReference>
<dbReference type="Gene3D" id="1.10.510.10">
    <property type="entry name" value="Transferase(Phosphotransferase) domain 1"/>
    <property type="match status" value="1"/>
</dbReference>
<reference evidence="2" key="1">
    <citation type="submission" date="2023-10" db="EMBL/GenBank/DDBJ databases">
        <authorList>
            <person name="Hackl T."/>
        </authorList>
    </citation>
    <scope>NUCLEOTIDE SEQUENCE</scope>
</reference>
<sequence>MRFQSALCIGLITFLSQSLIQVHTLPERTAHAQDIGRREESLLDKLEKAWPNVKDREAITEEYKEFMEEEGARVVVFKAQVSGLNDNKGVMFKRPFGNNRRKYEESEKAFVNEVAAYAKIQGKPIGPEFLALAINKKKQLIGFLTALIDGGQDTDINDEKICVVKLKAFHEATGYIHGDIKPDQCVVKDGVAWLVDYEFSRQLKAGEDETKEMMEWEVKKLEAEFQDPPYDDQNWLYPAYSGSDSN</sequence>
<evidence type="ECO:0000313" key="3">
    <source>
        <dbReference type="Proteomes" id="UP001295740"/>
    </source>
</evidence>
<keyword evidence="1" id="KW-0732">Signal</keyword>
<protein>
    <submittedName>
        <fullName evidence="2">Uu.00g122460.m01.CDS01</fullName>
    </submittedName>
</protein>
<dbReference type="InterPro" id="IPR011009">
    <property type="entry name" value="Kinase-like_dom_sf"/>
</dbReference>
<evidence type="ECO:0000313" key="2">
    <source>
        <dbReference type="EMBL" id="CAJ2504852.1"/>
    </source>
</evidence>
<organism evidence="2 3">
    <name type="scientific">Anthostomella pinea</name>
    <dbReference type="NCBI Taxonomy" id="933095"/>
    <lineage>
        <taxon>Eukaryota</taxon>
        <taxon>Fungi</taxon>
        <taxon>Dikarya</taxon>
        <taxon>Ascomycota</taxon>
        <taxon>Pezizomycotina</taxon>
        <taxon>Sordariomycetes</taxon>
        <taxon>Xylariomycetidae</taxon>
        <taxon>Xylariales</taxon>
        <taxon>Xylariaceae</taxon>
        <taxon>Anthostomella</taxon>
    </lineage>
</organism>
<name>A0AAI8VBY5_9PEZI</name>
<keyword evidence="3" id="KW-1185">Reference proteome</keyword>
<dbReference type="AlphaFoldDB" id="A0AAI8VBY5"/>
<feature type="chain" id="PRO_5042547443" evidence="1">
    <location>
        <begin position="25"/>
        <end position="246"/>
    </location>
</feature>
<feature type="signal peptide" evidence="1">
    <location>
        <begin position="1"/>
        <end position="24"/>
    </location>
</feature>
<proteinExistence type="predicted"/>
<accession>A0AAI8VBY5</accession>
<evidence type="ECO:0000256" key="1">
    <source>
        <dbReference type="SAM" id="SignalP"/>
    </source>
</evidence>
<gene>
    <name evidence="2" type="ORF">KHLLAP_LOCUS5320</name>
</gene>